<protein>
    <recommendedName>
        <fullName evidence="1">Enoyl reductase (ER) domain-containing protein</fullName>
    </recommendedName>
</protein>
<evidence type="ECO:0000259" key="1">
    <source>
        <dbReference type="SMART" id="SM00829"/>
    </source>
</evidence>
<reference evidence="2 3" key="1">
    <citation type="journal article" date="2015" name="Genome Announc.">
        <title>Complete Genome Sequencing of Protease-Producing Novel Arthrobacter sp. Strain IHBB 11108 Using PacBio Single-Molecule Real-Time Sequencing Technology.</title>
        <authorList>
            <person name="Kiran S."/>
            <person name="Swarnkar M.K."/>
            <person name="Pal M."/>
            <person name="Thakur R."/>
            <person name="Tewari R."/>
            <person name="Singh A.K."/>
            <person name="Gulati A."/>
        </authorList>
    </citation>
    <scope>NUCLEOTIDE SEQUENCE [LARGE SCALE GENOMIC DNA]</scope>
    <source>
        <strain evidence="2 3">IHBB 11108</strain>
    </source>
</reference>
<keyword evidence="3" id="KW-1185">Reference proteome</keyword>
<organism evidence="2 3">
    <name type="scientific">Psychromicrobium lacuslunae</name>
    <dbReference type="NCBI Taxonomy" id="1618207"/>
    <lineage>
        <taxon>Bacteria</taxon>
        <taxon>Bacillati</taxon>
        <taxon>Actinomycetota</taxon>
        <taxon>Actinomycetes</taxon>
        <taxon>Micrococcales</taxon>
        <taxon>Micrococcaceae</taxon>
        <taxon>Psychromicrobium</taxon>
    </lineage>
</organism>
<evidence type="ECO:0000313" key="3">
    <source>
        <dbReference type="Proteomes" id="UP000061839"/>
    </source>
</evidence>
<accession>A0A0D4C0G0</accession>
<dbReference type="PATRIC" id="fig|1618207.4.peg.2221"/>
<dbReference type="SUPFAM" id="SSF50129">
    <property type="entry name" value="GroES-like"/>
    <property type="match status" value="1"/>
</dbReference>
<dbReference type="AlphaFoldDB" id="A0A0D4C0G0"/>
<dbReference type="EMBL" id="CP011005">
    <property type="protein sequence ID" value="AJT41905.1"/>
    <property type="molecule type" value="Genomic_DNA"/>
</dbReference>
<dbReference type="Pfam" id="PF13602">
    <property type="entry name" value="ADH_zinc_N_2"/>
    <property type="match status" value="1"/>
</dbReference>
<dbReference type="OrthoDB" id="4190732at2"/>
<proteinExistence type="predicted"/>
<dbReference type="RefSeq" id="WP_045075559.1">
    <property type="nucleotide sequence ID" value="NZ_CP011005.1"/>
</dbReference>
<evidence type="ECO:0000313" key="2">
    <source>
        <dbReference type="EMBL" id="AJT41905.1"/>
    </source>
</evidence>
<dbReference type="GO" id="GO:0016491">
    <property type="term" value="F:oxidoreductase activity"/>
    <property type="evidence" value="ECO:0007669"/>
    <property type="project" value="InterPro"/>
</dbReference>
<dbReference type="InterPro" id="IPR052585">
    <property type="entry name" value="Lipid_raft_assoc_Zn_ADH"/>
</dbReference>
<sequence length="295" mass="30018">MKAVVSQANDATESVEIPRPTPDAGEVLLKVQAATINPVDVHVRSLLKTFGLEQGQPVGLGWDVVGEIVEVGPGVSLEVGSRVAAVQSDGVAKSSGTLAEYAVLPAEVVAEVPVSLDSIAAATLPMNSLTAAQGLDLLGEAAGRKLLITGAAGAVGGFALVLARRLGFKVTGLARASDADFVRSTGASFSAALTEGEFDAVFDAASLGSAVFVALRDGGAYSGVQPGNVPTAERGIGVQAVQVVGDGPRLAEFLRLAESGEFELRVAGSFGFEQAAEVANRLSRGGQRGRWVLVP</sequence>
<name>A0A0D4C0G0_9MICC</name>
<dbReference type="STRING" id="1618207.UM93_10960"/>
<dbReference type="KEGG" id="ari:UM93_10960"/>
<dbReference type="Proteomes" id="UP000061839">
    <property type="component" value="Chromosome"/>
</dbReference>
<dbReference type="Gene3D" id="3.40.50.720">
    <property type="entry name" value="NAD(P)-binding Rossmann-like Domain"/>
    <property type="match status" value="1"/>
</dbReference>
<dbReference type="SUPFAM" id="SSF51735">
    <property type="entry name" value="NAD(P)-binding Rossmann-fold domains"/>
    <property type="match status" value="1"/>
</dbReference>
<dbReference type="HOGENOM" id="CLU_026673_3_3_11"/>
<dbReference type="CDD" id="cd05289">
    <property type="entry name" value="MDR_like_2"/>
    <property type="match status" value="1"/>
</dbReference>
<feature type="domain" description="Enoyl reductase (ER)" evidence="1">
    <location>
        <begin position="7"/>
        <end position="293"/>
    </location>
</feature>
<dbReference type="Gene3D" id="3.90.180.10">
    <property type="entry name" value="Medium-chain alcohol dehydrogenases, catalytic domain"/>
    <property type="match status" value="1"/>
</dbReference>
<dbReference type="SMART" id="SM00829">
    <property type="entry name" value="PKS_ER"/>
    <property type="match status" value="1"/>
</dbReference>
<dbReference type="PANTHER" id="PTHR43482:SF1">
    <property type="entry name" value="PROTEIN AST1-RELATED"/>
    <property type="match status" value="1"/>
</dbReference>
<dbReference type="InterPro" id="IPR020843">
    <property type="entry name" value="ER"/>
</dbReference>
<dbReference type="Pfam" id="PF08240">
    <property type="entry name" value="ADH_N"/>
    <property type="match status" value="1"/>
</dbReference>
<dbReference type="InterPro" id="IPR013154">
    <property type="entry name" value="ADH-like_N"/>
</dbReference>
<gene>
    <name evidence="2" type="ORF">UM93_10960</name>
</gene>
<dbReference type="InterPro" id="IPR011032">
    <property type="entry name" value="GroES-like_sf"/>
</dbReference>
<dbReference type="PANTHER" id="PTHR43482">
    <property type="entry name" value="PROTEIN AST1-RELATED"/>
    <property type="match status" value="1"/>
</dbReference>
<dbReference type="InterPro" id="IPR036291">
    <property type="entry name" value="NAD(P)-bd_dom_sf"/>
</dbReference>